<evidence type="ECO:0000256" key="1">
    <source>
        <dbReference type="ARBA" id="ARBA00004651"/>
    </source>
</evidence>
<dbReference type="PANTHER" id="PTHR39087">
    <property type="entry name" value="UPF0104 MEMBRANE PROTEIN MJ1595"/>
    <property type="match status" value="1"/>
</dbReference>
<evidence type="ECO:0000256" key="6">
    <source>
        <dbReference type="SAM" id="Phobius"/>
    </source>
</evidence>
<feature type="transmembrane region" description="Helical" evidence="6">
    <location>
        <begin position="193"/>
        <end position="216"/>
    </location>
</feature>
<name>A0A5D3F4Y4_9ACTN</name>
<dbReference type="Proteomes" id="UP000323505">
    <property type="component" value="Unassembled WGS sequence"/>
</dbReference>
<dbReference type="AlphaFoldDB" id="A0A5D3F4Y4"/>
<feature type="transmembrane region" description="Helical" evidence="6">
    <location>
        <begin position="321"/>
        <end position="338"/>
    </location>
</feature>
<keyword evidence="8" id="KW-1185">Reference proteome</keyword>
<evidence type="ECO:0000313" key="7">
    <source>
        <dbReference type="EMBL" id="TYK42740.1"/>
    </source>
</evidence>
<feature type="transmembrane region" description="Helical" evidence="6">
    <location>
        <begin position="127"/>
        <end position="146"/>
    </location>
</feature>
<comment type="subcellular location">
    <subcellularLocation>
        <location evidence="1">Cell membrane</location>
        <topology evidence="1">Multi-pass membrane protein</topology>
    </subcellularLocation>
</comment>
<comment type="caution">
    <text evidence="7">The sequence shown here is derived from an EMBL/GenBank/DDBJ whole genome shotgun (WGS) entry which is preliminary data.</text>
</comment>
<sequence length="393" mass="39160">MGWTKSRGPVQKFIRPVSCPDGGRLAGGGNRQAPFASNRSGRRVLFRQAADHLGVETITAGADPAAPAGLPNSGGPAATPARARRGRWAVLWALALALAAAVALTTGAPGPALAALTRTRWTCLPPLVLLSVLHFVLSAVALRGAAGRSLPLFEATLAQFTAAAANRVTPSGLGAAAVNTRYLVCKGLPLSRAALAVTLLQLAGLPADLTLMAAVFGASGGDDRVLDALGRHAAQAAGLVPAVPLLVAAGVLLPAALLGGRRALRSPAARRAAAGLAELRRRPRDVAVALAASASTTLALGLAFALSVLAVPDTGAGPADVLALLAAYLVGATAGAAVPAPGGFGSTEAALVAGLAALGVATAPALHAVLVFRAITFWAPVPVGLLTCRTLRR</sequence>
<keyword evidence="4 6" id="KW-1133">Transmembrane helix</keyword>
<evidence type="ECO:0000313" key="8">
    <source>
        <dbReference type="Proteomes" id="UP000323505"/>
    </source>
</evidence>
<feature type="transmembrane region" description="Helical" evidence="6">
    <location>
        <begin position="236"/>
        <end position="258"/>
    </location>
</feature>
<dbReference type="EMBL" id="VSRQ01000016">
    <property type="protein sequence ID" value="TYK42740.1"/>
    <property type="molecule type" value="Genomic_DNA"/>
</dbReference>
<evidence type="ECO:0000256" key="3">
    <source>
        <dbReference type="ARBA" id="ARBA00022692"/>
    </source>
</evidence>
<dbReference type="Pfam" id="PF03706">
    <property type="entry name" value="LPG_synthase_TM"/>
    <property type="match status" value="1"/>
</dbReference>
<evidence type="ECO:0000256" key="5">
    <source>
        <dbReference type="ARBA" id="ARBA00023136"/>
    </source>
</evidence>
<dbReference type="GO" id="GO:0005886">
    <property type="term" value="C:plasma membrane"/>
    <property type="evidence" value="ECO:0007669"/>
    <property type="project" value="UniProtKB-SubCell"/>
</dbReference>
<dbReference type="InterPro" id="IPR022791">
    <property type="entry name" value="L-PG_synthase/AglD"/>
</dbReference>
<evidence type="ECO:0000256" key="2">
    <source>
        <dbReference type="ARBA" id="ARBA00022475"/>
    </source>
</evidence>
<keyword evidence="2" id="KW-1003">Cell membrane</keyword>
<dbReference type="PANTHER" id="PTHR39087:SF2">
    <property type="entry name" value="UPF0104 MEMBRANE PROTEIN MJ1595"/>
    <property type="match status" value="1"/>
</dbReference>
<feature type="transmembrane region" description="Helical" evidence="6">
    <location>
        <begin position="88"/>
        <end position="107"/>
    </location>
</feature>
<evidence type="ECO:0000256" key="4">
    <source>
        <dbReference type="ARBA" id="ARBA00022989"/>
    </source>
</evidence>
<gene>
    <name evidence="7" type="ORF">FXF68_41970</name>
</gene>
<keyword evidence="5 6" id="KW-0472">Membrane</keyword>
<reference evidence="7 8" key="1">
    <citation type="submission" date="2019-08" db="EMBL/GenBank/DDBJ databases">
        <title>Actinomadura sp. nov. CYP1-5 isolated from mountain soil.</title>
        <authorList>
            <person name="Songsumanus A."/>
            <person name="Kuncharoen N."/>
            <person name="Kudo T."/>
            <person name="Yuki M."/>
            <person name="Igarashi Y."/>
            <person name="Tanasupawat S."/>
        </authorList>
    </citation>
    <scope>NUCLEOTIDE SEQUENCE [LARGE SCALE GENOMIC DNA]</scope>
    <source>
        <strain evidence="7 8">CYP1-5</strain>
    </source>
</reference>
<protein>
    <submittedName>
        <fullName evidence="7">Flippase-like domain-containing protein</fullName>
    </submittedName>
</protein>
<feature type="transmembrane region" description="Helical" evidence="6">
    <location>
        <begin position="350"/>
        <end position="375"/>
    </location>
</feature>
<proteinExistence type="predicted"/>
<feature type="transmembrane region" description="Helical" evidence="6">
    <location>
        <begin position="286"/>
        <end position="309"/>
    </location>
</feature>
<keyword evidence="3 6" id="KW-0812">Transmembrane</keyword>
<organism evidence="7 8">
    <name type="scientific">Actinomadura decatromicini</name>
    <dbReference type="NCBI Taxonomy" id="2604572"/>
    <lineage>
        <taxon>Bacteria</taxon>
        <taxon>Bacillati</taxon>
        <taxon>Actinomycetota</taxon>
        <taxon>Actinomycetes</taxon>
        <taxon>Streptosporangiales</taxon>
        <taxon>Thermomonosporaceae</taxon>
        <taxon>Actinomadura</taxon>
    </lineage>
</organism>
<accession>A0A5D3F4Y4</accession>